<reference evidence="1" key="1">
    <citation type="submission" date="2022-01" db="UniProtKB">
        <authorList>
            <consortium name="EnsemblMetazoa"/>
        </authorList>
    </citation>
    <scope>IDENTIFICATION</scope>
</reference>
<name>A0A8I6S4W0_CIMLE</name>
<keyword evidence="2" id="KW-1185">Reference proteome</keyword>
<dbReference type="GeneID" id="106670413"/>
<sequence length="157" mass="17730">MRKITKLIIRTLYALLKNGGQNRPVKLSTILKYVQKKSPQVKKAEVVKALKTGNNLGLFYLSPKGDSVVPAEIFQSLSCSNKGRFIMSACWRPILWRQNKKAYCKGCGLSSCKCCSCCSCHLHCPFCPGASEKRDEIMRTDNSWFSKIKRVLGKYTK</sequence>
<evidence type="ECO:0000313" key="1">
    <source>
        <dbReference type="EnsemblMetazoa" id="XP_014256202.1"/>
    </source>
</evidence>
<dbReference type="AlphaFoldDB" id="A0A8I6S4W0"/>
<proteinExistence type="predicted"/>
<dbReference type="Proteomes" id="UP000494040">
    <property type="component" value="Unassembled WGS sequence"/>
</dbReference>
<dbReference type="KEGG" id="clec:106670413"/>
<dbReference type="RefSeq" id="XP_014256202.1">
    <property type="nucleotide sequence ID" value="XM_014400716.1"/>
</dbReference>
<organism evidence="1 2">
    <name type="scientific">Cimex lectularius</name>
    <name type="common">Bed bug</name>
    <name type="synonym">Acanthia lectularia</name>
    <dbReference type="NCBI Taxonomy" id="79782"/>
    <lineage>
        <taxon>Eukaryota</taxon>
        <taxon>Metazoa</taxon>
        <taxon>Ecdysozoa</taxon>
        <taxon>Arthropoda</taxon>
        <taxon>Hexapoda</taxon>
        <taxon>Insecta</taxon>
        <taxon>Pterygota</taxon>
        <taxon>Neoptera</taxon>
        <taxon>Paraneoptera</taxon>
        <taxon>Hemiptera</taxon>
        <taxon>Heteroptera</taxon>
        <taxon>Panheteroptera</taxon>
        <taxon>Cimicomorpha</taxon>
        <taxon>Cimicidae</taxon>
        <taxon>Cimex</taxon>
    </lineage>
</organism>
<accession>A0A8I6S4W0</accession>
<dbReference type="EnsemblMetazoa" id="XM_014400716.1">
    <property type="protein sequence ID" value="XP_014256202.1"/>
    <property type="gene ID" value="LOC106670413"/>
</dbReference>
<protein>
    <submittedName>
        <fullName evidence="1">Uncharacterized protein</fullName>
    </submittedName>
</protein>
<evidence type="ECO:0000313" key="2">
    <source>
        <dbReference type="Proteomes" id="UP000494040"/>
    </source>
</evidence>